<accession>A0A1E2VFE7</accession>
<evidence type="ECO:0000313" key="7">
    <source>
        <dbReference type="Proteomes" id="UP000094291"/>
    </source>
</evidence>
<evidence type="ECO:0000259" key="5">
    <source>
        <dbReference type="Pfam" id="PF12849"/>
    </source>
</evidence>
<comment type="caution">
    <text evidence="6">The sequence shown here is derived from an EMBL/GenBank/DDBJ whole genome shotgun (WGS) entry which is preliminary data.</text>
</comment>
<dbReference type="NCBIfam" id="TIGR02136">
    <property type="entry name" value="ptsS_2"/>
    <property type="match status" value="1"/>
</dbReference>
<keyword evidence="4" id="KW-0592">Phosphate transport</keyword>
<protein>
    <recommendedName>
        <fullName evidence="4">Phosphate-binding protein</fullName>
    </recommendedName>
</protein>
<keyword evidence="2 4" id="KW-0813">Transport</keyword>
<organism evidence="6 7">
    <name type="scientific">Terasakiispira papahanaumokuakeensis</name>
    <dbReference type="NCBI Taxonomy" id="197479"/>
    <lineage>
        <taxon>Bacteria</taxon>
        <taxon>Pseudomonadati</taxon>
        <taxon>Pseudomonadota</taxon>
        <taxon>Gammaproteobacteria</taxon>
        <taxon>Oceanospirillales</taxon>
        <taxon>Terasakiispira</taxon>
    </lineage>
</organism>
<feature type="chain" id="PRO_5027152469" description="Phosphate-binding protein" evidence="4">
    <location>
        <begin position="37"/>
        <end position="338"/>
    </location>
</feature>
<name>A0A1E2VFE7_9GAMM</name>
<dbReference type="AlphaFoldDB" id="A0A1E2VFE7"/>
<evidence type="ECO:0000313" key="6">
    <source>
        <dbReference type="EMBL" id="ODC05546.1"/>
    </source>
</evidence>
<comment type="similarity">
    <text evidence="1 4">Belongs to the PstS family.</text>
</comment>
<dbReference type="GO" id="GO:0005576">
    <property type="term" value="C:extracellular region"/>
    <property type="evidence" value="ECO:0007669"/>
    <property type="project" value="UniProtKB-SubCell"/>
</dbReference>
<dbReference type="OrthoDB" id="9765713at2"/>
<dbReference type="Proteomes" id="UP000094291">
    <property type="component" value="Unassembled WGS sequence"/>
</dbReference>
<keyword evidence="3 4" id="KW-0732">Signal</keyword>
<evidence type="ECO:0000256" key="1">
    <source>
        <dbReference type="ARBA" id="ARBA00008725"/>
    </source>
</evidence>
<comment type="function">
    <text evidence="4">Involved in the system for phosphate transport across the cytoplasmic membrane.</text>
</comment>
<dbReference type="CDD" id="cd13566">
    <property type="entry name" value="PBP2_phosphate"/>
    <property type="match status" value="1"/>
</dbReference>
<dbReference type="EMBL" id="MDTQ01000001">
    <property type="protein sequence ID" value="ODC05546.1"/>
    <property type="molecule type" value="Genomic_DNA"/>
</dbReference>
<evidence type="ECO:0000256" key="4">
    <source>
        <dbReference type="RuleBase" id="RU367119"/>
    </source>
</evidence>
<comment type="subcellular location">
    <subcellularLocation>
        <location evidence="4">Periplasm</location>
    </subcellularLocation>
    <subcellularLocation>
        <location evidence="4">Secreted</location>
    </subcellularLocation>
</comment>
<keyword evidence="4" id="KW-0574">Periplasm</keyword>
<dbReference type="InterPro" id="IPR011862">
    <property type="entry name" value="Phos-bd"/>
</dbReference>
<feature type="signal peptide" evidence="4">
    <location>
        <begin position="1"/>
        <end position="36"/>
    </location>
</feature>
<dbReference type="GO" id="GO:0006817">
    <property type="term" value="P:phosphate ion transport"/>
    <property type="evidence" value="ECO:0007669"/>
    <property type="project" value="UniProtKB-UniRule"/>
</dbReference>
<dbReference type="PANTHER" id="PTHR30570:SF6">
    <property type="entry name" value="PHOSPHATE-BINDING PROTEIN PSTS"/>
    <property type="match status" value="1"/>
</dbReference>
<evidence type="ECO:0000256" key="3">
    <source>
        <dbReference type="ARBA" id="ARBA00022729"/>
    </source>
</evidence>
<dbReference type="Pfam" id="PF12849">
    <property type="entry name" value="PBP_like_2"/>
    <property type="match status" value="1"/>
</dbReference>
<gene>
    <name evidence="6" type="ORF">BFW38_16765</name>
</gene>
<dbReference type="GO" id="GO:0042301">
    <property type="term" value="F:phosphate ion binding"/>
    <property type="evidence" value="ECO:0007669"/>
    <property type="project" value="UniProtKB-UniRule"/>
</dbReference>
<dbReference type="SUPFAM" id="SSF53850">
    <property type="entry name" value="Periplasmic binding protein-like II"/>
    <property type="match status" value="1"/>
</dbReference>
<dbReference type="InterPro" id="IPR024370">
    <property type="entry name" value="PBP_domain"/>
</dbReference>
<keyword evidence="4" id="KW-0964">Secreted</keyword>
<dbReference type="Gene3D" id="3.40.190.10">
    <property type="entry name" value="Periplasmic binding protein-like II"/>
    <property type="match status" value="2"/>
</dbReference>
<keyword evidence="7" id="KW-1185">Reference proteome</keyword>
<evidence type="ECO:0000256" key="2">
    <source>
        <dbReference type="ARBA" id="ARBA00022448"/>
    </source>
</evidence>
<dbReference type="GO" id="GO:0007155">
    <property type="term" value="P:cell adhesion"/>
    <property type="evidence" value="ECO:0007669"/>
    <property type="project" value="UniProtKB-UniRule"/>
</dbReference>
<dbReference type="InterPro" id="IPR050811">
    <property type="entry name" value="Phosphate_ABC_transporter"/>
</dbReference>
<sequence length="338" mass="36259">MKTAAAHAQALSPFSTKALSAALSLAVTLWAGQTLAAGAQVDEQLADYTKSSGVSGNLSSVGSDTLANLMTLWAETFKRNYPNVNVQIQAAGSSTAPPALTEGTSNVGPMSRRMKDKEMEAFENRYGYKATAVPVAIDALAVFVHKDNPIQGLNLQQVDAIFSSTLRCGANHSATQWGDLGLTGAWQNRDIQLYGRNSVSGTYGYFKEHALCKGDFKNGVNEQPGSASVVQSVSTSINAIGYSGIGYKTASVRAVPLAKGDGQQYVEATPEHAVTGEYPLSRFLYIYVNKKPNEALPPLEREFLRLVLSKQGQEVVVKDGYVPLPASVVERLHRQLDI</sequence>
<dbReference type="PANTHER" id="PTHR30570">
    <property type="entry name" value="PERIPLASMIC PHOSPHATE BINDING COMPONENT OF PHOSPHATE ABC TRANSPORTER"/>
    <property type="match status" value="1"/>
</dbReference>
<dbReference type="STRING" id="197479.BFW38_16765"/>
<feature type="domain" description="PBP" evidence="5">
    <location>
        <begin position="51"/>
        <end position="310"/>
    </location>
</feature>
<dbReference type="GO" id="GO:0042597">
    <property type="term" value="C:periplasmic space"/>
    <property type="evidence" value="ECO:0007669"/>
    <property type="project" value="UniProtKB-SubCell"/>
</dbReference>
<reference evidence="6 7" key="1">
    <citation type="submission" date="2016-08" db="EMBL/GenBank/DDBJ databases">
        <authorList>
            <person name="Seilhamer J.J."/>
        </authorList>
    </citation>
    <scope>NUCLEOTIDE SEQUENCE [LARGE SCALE GENOMIC DNA]</scope>
    <source>
        <strain evidence="6 7">PH27A</strain>
    </source>
</reference>
<proteinExistence type="inferred from homology"/>